<reference evidence="1" key="2">
    <citation type="journal article" date="2014" name="ISME J.">
        <title>Microbial stratification in low pH oxic and suboxic macroscopic growths along an acid mine drainage.</title>
        <authorList>
            <person name="Mendez-Garcia C."/>
            <person name="Mesa V."/>
            <person name="Sprenger R.R."/>
            <person name="Richter M."/>
            <person name="Diez M.S."/>
            <person name="Solano J."/>
            <person name="Bargiela R."/>
            <person name="Golyshina O.V."/>
            <person name="Manteca A."/>
            <person name="Ramos J.L."/>
            <person name="Gallego J.R."/>
            <person name="Llorente I."/>
            <person name="Martins Dos Santos V.A."/>
            <person name="Jensen O.N."/>
            <person name="Pelaez A.I."/>
            <person name="Sanchez J."/>
            <person name="Ferrer M."/>
        </authorList>
    </citation>
    <scope>NUCLEOTIDE SEQUENCE</scope>
</reference>
<name>T0ZY58_9ZZZZ</name>
<dbReference type="AlphaFoldDB" id="T0ZY58"/>
<protein>
    <submittedName>
        <fullName evidence="1">Uncharacterized protein</fullName>
    </submittedName>
</protein>
<gene>
    <name evidence="1" type="ORF">B1A_18948</name>
</gene>
<reference evidence="1" key="1">
    <citation type="submission" date="2013-08" db="EMBL/GenBank/DDBJ databases">
        <authorList>
            <person name="Mendez C."/>
            <person name="Richter M."/>
            <person name="Ferrer M."/>
            <person name="Sanchez J."/>
        </authorList>
    </citation>
    <scope>NUCLEOTIDE SEQUENCE</scope>
</reference>
<dbReference type="EMBL" id="AUZX01013980">
    <property type="protein sequence ID" value="EQD33594.1"/>
    <property type="molecule type" value="Genomic_DNA"/>
</dbReference>
<accession>T0ZY58</accession>
<sequence>MEPDVRTPKATDERGDVLDAYLKKIREWPQQWCYEDSDLEYGLAAIEVFIPFMRWLVDQGYARTTLRRHCDNLCVLGNEVIQRRRQDCSLRNFSARNELLNLLDVDGGPLLYRPSLDDVDQRSFDATCRKLNAFMTRTIAPCRREVNMITKDETDVAVAEK</sequence>
<evidence type="ECO:0000313" key="1">
    <source>
        <dbReference type="EMBL" id="EQD33594.1"/>
    </source>
</evidence>
<comment type="caution">
    <text evidence="1">The sequence shown here is derived from an EMBL/GenBank/DDBJ whole genome shotgun (WGS) entry which is preliminary data.</text>
</comment>
<proteinExistence type="predicted"/>
<organism evidence="1">
    <name type="scientific">mine drainage metagenome</name>
    <dbReference type="NCBI Taxonomy" id="410659"/>
    <lineage>
        <taxon>unclassified sequences</taxon>
        <taxon>metagenomes</taxon>
        <taxon>ecological metagenomes</taxon>
    </lineage>
</organism>